<dbReference type="SUPFAM" id="SSF55729">
    <property type="entry name" value="Acyl-CoA N-acyltransferases (Nat)"/>
    <property type="match status" value="1"/>
</dbReference>
<dbReference type="InterPro" id="IPR000182">
    <property type="entry name" value="GNAT_dom"/>
</dbReference>
<dbReference type="PANTHER" id="PTHR43792:SF13">
    <property type="entry name" value="ACETYLTRANSFERASE"/>
    <property type="match status" value="1"/>
</dbReference>
<reference evidence="2 3" key="1">
    <citation type="submission" date="2019-07" db="EMBL/GenBank/DDBJ databases">
        <authorList>
            <person name="Kim J."/>
        </authorList>
    </citation>
    <scope>NUCLEOTIDE SEQUENCE [LARGE SCALE GENOMIC DNA]</scope>
    <source>
        <strain evidence="2 3">N4</strain>
    </source>
</reference>
<sequence length="147" mass="16601">MHTDRLELVPIDVVNRHAPTFAQYMNNKKHIQLYMEQLIIDPDLLGWGVWLAISKDSNEVIGDIGFKGKPVKETVEVGYGFMPGARNKGYATESVKALVNWAFLTNKVSHVVAECAVDNHPSIKVLKKLGMQRTSSTDKMIYWKLTN</sequence>
<dbReference type="Proteomes" id="UP000318102">
    <property type="component" value="Unassembled WGS sequence"/>
</dbReference>
<accession>A0A559J4A7</accession>
<evidence type="ECO:0000259" key="1">
    <source>
        <dbReference type="PROSITE" id="PS51186"/>
    </source>
</evidence>
<name>A0A559J4A7_9BACL</name>
<comment type="caution">
    <text evidence="2">The sequence shown here is derived from an EMBL/GenBank/DDBJ whole genome shotgun (WGS) entry which is preliminary data.</text>
</comment>
<protein>
    <submittedName>
        <fullName evidence="2">GNAT family N-acetyltransferase</fullName>
    </submittedName>
</protein>
<dbReference type="PROSITE" id="PS51186">
    <property type="entry name" value="GNAT"/>
    <property type="match status" value="1"/>
</dbReference>
<dbReference type="InterPro" id="IPR051531">
    <property type="entry name" value="N-acetyltransferase"/>
</dbReference>
<dbReference type="GO" id="GO:0016747">
    <property type="term" value="F:acyltransferase activity, transferring groups other than amino-acyl groups"/>
    <property type="evidence" value="ECO:0007669"/>
    <property type="project" value="InterPro"/>
</dbReference>
<dbReference type="InterPro" id="IPR016181">
    <property type="entry name" value="Acyl_CoA_acyltransferase"/>
</dbReference>
<dbReference type="Gene3D" id="3.40.630.30">
    <property type="match status" value="1"/>
</dbReference>
<dbReference type="Pfam" id="PF13302">
    <property type="entry name" value="Acetyltransf_3"/>
    <property type="match status" value="1"/>
</dbReference>
<proteinExistence type="predicted"/>
<keyword evidence="3" id="KW-1185">Reference proteome</keyword>
<dbReference type="RefSeq" id="WP_144991822.1">
    <property type="nucleotide sequence ID" value="NZ_VNJK01000001.1"/>
</dbReference>
<dbReference type="AlphaFoldDB" id="A0A559J4A7"/>
<dbReference type="OrthoDB" id="452315at2"/>
<evidence type="ECO:0000313" key="3">
    <source>
        <dbReference type="Proteomes" id="UP000318102"/>
    </source>
</evidence>
<dbReference type="PANTHER" id="PTHR43792">
    <property type="entry name" value="GNAT FAMILY, PUTATIVE (AFU_ORTHOLOGUE AFUA_3G00765)-RELATED-RELATED"/>
    <property type="match status" value="1"/>
</dbReference>
<feature type="domain" description="N-acetyltransferase" evidence="1">
    <location>
        <begin position="6"/>
        <end position="147"/>
    </location>
</feature>
<dbReference type="EMBL" id="VNJK01000001">
    <property type="protein sequence ID" value="TVX94717.1"/>
    <property type="molecule type" value="Genomic_DNA"/>
</dbReference>
<evidence type="ECO:0000313" key="2">
    <source>
        <dbReference type="EMBL" id="TVX94717.1"/>
    </source>
</evidence>
<gene>
    <name evidence="2" type="ORF">FPZ44_12495</name>
</gene>
<organism evidence="2 3">
    <name type="scientific">Paenibacillus agilis</name>
    <dbReference type="NCBI Taxonomy" id="3020863"/>
    <lineage>
        <taxon>Bacteria</taxon>
        <taxon>Bacillati</taxon>
        <taxon>Bacillota</taxon>
        <taxon>Bacilli</taxon>
        <taxon>Bacillales</taxon>
        <taxon>Paenibacillaceae</taxon>
        <taxon>Paenibacillus</taxon>
    </lineage>
</organism>